<dbReference type="PIRSF" id="PIRSF000808">
    <property type="entry name" value="GalT"/>
    <property type="match status" value="1"/>
</dbReference>
<organism evidence="11 12">
    <name type="scientific">Zestosphaera tikiterensis</name>
    <dbReference type="NCBI Taxonomy" id="1973259"/>
    <lineage>
        <taxon>Archaea</taxon>
        <taxon>Thermoproteota</taxon>
        <taxon>Thermoprotei</taxon>
        <taxon>Desulfurococcales</taxon>
        <taxon>Desulfurococcaceae</taxon>
        <taxon>Zestosphaera</taxon>
    </lineage>
</organism>
<dbReference type="GO" id="GO:0008108">
    <property type="term" value="F:UDP-glucose:hexose-1-phosphate uridylyltransferase activity"/>
    <property type="evidence" value="ECO:0007669"/>
    <property type="project" value="InterPro"/>
</dbReference>
<evidence type="ECO:0000256" key="7">
    <source>
        <dbReference type="PIRSR" id="PIRSR000808-1"/>
    </source>
</evidence>
<dbReference type="InterPro" id="IPR001937">
    <property type="entry name" value="GalP_UDPtransf1"/>
</dbReference>
<comment type="caution">
    <text evidence="11">The sequence shown here is derived from an EMBL/GenBank/DDBJ whole genome shotgun (WGS) entry which is preliminary data.</text>
</comment>
<dbReference type="InterPro" id="IPR036265">
    <property type="entry name" value="HIT-like_sf"/>
</dbReference>
<dbReference type="PANTHER" id="PTHR11943:SF1">
    <property type="entry name" value="GALACTOSE-1-PHOSPHATE URIDYLYLTRANSFERASE"/>
    <property type="match status" value="1"/>
</dbReference>
<evidence type="ECO:0000313" key="11">
    <source>
        <dbReference type="EMBL" id="PUA34001.1"/>
    </source>
</evidence>
<dbReference type="AlphaFoldDB" id="A0A2R7Y8Y1"/>
<keyword evidence="3 11" id="KW-0548">Nucleotidyltransferase</keyword>
<feature type="active site" description="Tele-UMP-histidine intermediate" evidence="7">
    <location>
        <position position="147"/>
    </location>
</feature>
<dbReference type="InterPro" id="IPR005849">
    <property type="entry name" value="GalP_Utransf_N"/>
</dbReference>
<protein>
    <submittedName>
        <fullName evidence="11">Galactose-1-phosphate uridylyltransferase</fullName>
    </submittedName>
</protein>
<dbReference type="UniPathway" id="UPA00214"/>
<keyword evidence="6" id="KW-0119">Carbohydrate metabolism</keyword>
<feature type="domain" description="Galactose-1-phosphate uridyl transferase C-terminal" evidence="10">
    <location>
        <begin position="170"/>
        <end position="316"/>
    </location>
</feature>
<keyword evidence="5 8" id="KW-0862">Zinc</keyword>
<evidence type="ECO:0000256" key="5">
    <source>
        <dbReference type="ARBA" id="ARBA00022833"/>
    </source>
</evidence>
<evidence type="ECO:0000256" key="3">
    <source>
        <dbReference type="ARBA" id="ARBA00022695"/>
    </source>
</evidence>
<name>A0A2R7Y8Y1_9CREN</name>
<reference evidence="11 12" key="1">
    <citation type="journal article" date="2018" name="Syst. Appl. Microbiol.">
        <title>A new symbiotic nanoarchaeote (Candidatus Nanoclepta minutus) and its host (Zestosphaera tikiterensis gen. nov., sp. nov.) from a New Zealand hot spring.</title>
        <authorList>
            <person name="St John E."/>
            <person name="Liu Y."/>
            <person name="Podar M."/>
            <person name="Stott M.B."/>
            <person name="Meneghin J."/>
            <person name="Chen Z."/>
            <person name="Lagutin K."/>
            <person name="Mitchell K."/>
            <person name="Reysenbach A.L."/>
        </authorList>
    </citation>
    <scope>NUCLEOTIDE SEQUENCE [LARGE SCALE GENOMIC DNA]</scope>
    <source>
        <strain evidence="11">NZ3</strain>
    </source>
</reference>
<evidence type="ECO:0000256" key="4">
    <source>
        <dbReference type="ARBA" id="ARBA00022723"/>
    </source>
</evidence>
<evidence type="ECO:0000256" key="1">
    <source>
        <dbReference type="ARBA" id="ARBA00010951"/>
    </source>
</evidence>
<dbReference type="PANTHER" id="PTHR11943">
    <property type="entry name" value="GALACTOSE-1-PHOSPHATE URIDYLYLTRANSFERASE"/>
    <property type="match status" value="1"/>
</dbReference>
<dbReference type="Pfam" id="PF01087">
    <property type="entry name" value="GalP_UDP_transf"/>
    <property type="match status" value="1"/>
</dbReference>
<accession>A0A2R7Y8Y1</accession>
<evidence type="ECO:0000259" key="9">
    <source>
        <dbReference type="Pfam" id="PF01087"/>
    </source>
</evidence>
<evidence type="ECO:0000256" key="2">
    <source>
        <dbReference type="ARBA" id="ARBA00022679"/>
    </source>
</evidence>
<keyword evidence="2 11" id="KW-0808">Transferase</keyword>
<evidence type="ECO:0000256" key="8">
    <source>
        <dbReference type="PIRSR" id="PIRSR000808-3"/>
    </source>
</evidence>
<evidence type="ECO:0000259" key="10">
    <source>
        <dbReference type="Pfam" id="PF02744"/>
    </source>
</evidence>
<evidence type="ECO:0000256" key="6">
    <source>
        <dbReference type="ARBA" id="ARBA00023277"/>
    </source>
</evidence>
<dbReference type="Gene3D" id="3.30.428.10">
    <property type="entry name" value="HIT-like"/>
    <property type="match status" value="2"/>
</dbReference>
<keyword evidence="4 8" id="KW-0479">Metal-binding</keyword>
<dbReference type="GO" id="GO:0008270">
    <property type="term" value="F:zinc ion binding"/>
    <property type="evidence" value="ECO:0007669"/>
    <property type="project" value="InterPro"/>
</dbReference>
<evidence type="ECO:0000313" key="12">
    <source>
        <dbReference type="Proteomes" id="UP000244093"/>
    </source>
</evidence>
<feature type="binding site" evidence="8">
    <location>
        <position position="93"/>
    </location>
    <ligand>
        <name>Zn(2+)</name>
        <dbReference type="ChEBI" id="CHEBI:29105"/>
    </ligand>
</feature>
<proteinExistence type="inferred from homology"/>
<sequence length="326" mass="38098">MSSDRIVQELRWDPVLGEWVMVSNVRELRPWHPEGFCPFCPGTPETGHGWDVLILNNKYPILSEEPPKLRPHKFFKNAPSYGKNYIVVETPKHDLDDLSDLTVEEIRKVITYVIDKYIEELSDKRSVYFLYFRNKGKEVGVSLTHPHSQIYVLPFIPTKVRRELTNALNHFKRYGRCLFCDLIDAEVSDKERIILKSSHWIAFIPYYAHWPFEVHIYPLKHINTLNQVNEVMAEDLAYVLKKVLCGVKNIFENPMPYTMVLHQAPMRGHYSYYHLHIEIYGMYRTSGRLKYAAGVESGAGNFTYDDTPEEAASILRDTIERKCVIQ</sequence>
<dbReference type="InterPro" id="IPR005850">
    <property type="entry name" value="GalP_Utransf_C"/>
</dbReference>
<gene>
    <name evidence="11" type="ORF">B7O98_00890</name>
</gene>
<dbReference type="GO" id="GO:0033499">
    <property type="term" value="P:galactose catabolic process via UDP-galactose, Leloir pathway"/>
    <property type="evidence" value="ECO:0007669"/>
    <property type="project" value="TreeGrafter"/>
</dbReference>
<dbReference type="SUPFAM" id="SSF54197">
    <property type="entry name" value="HIT-like"/>
    <property type="match status" value="2"/>
</dbReference>
<dbReference type="EMBL" id="NBVN01000001">
    <property type="protein sequence ID" value="PUA34001.1"/>
    <property type="molecule type" value="Genomic_DNA"/>
</dbReference>
<dbReference type="GO" id="GO:0005737">
    <property type="term" value="C:cytoplasm"/>
    <property type="evidence" value="ECO:0007669"/>
    <property type="project" value="TreeGrafter"/>
</dbReference>
<comment type="cofactor">
    <cofactor evidence="8">
        <name>Zn(2+)</name>
        <dbReference type="ChEBI" id="CHEBI:29105"/>
    </cofactor>
    <text evidence="8">Binds 1 zinc ion per subunit.</text>
</comment>
<feature type="binding site" evidence="8">
    <location>
        <position position="37"/>
    </location>
    <ligand>
        <name>Zn(2+)</name>
        <dbReference type="ChEBI" id="CHEBI:29105"/>
    </ligand>
</feature>
<feature type="binding site" evidence="8">
    <location>
        <position position="40"/>
    </location>
    <ligand>
        <name>Zn(2+)</name>
        <dbReference type="ChEBI" id="CHEBI:29105"/>
    </ligand>
</feature>
<comment type="similarity">
    <text evidence="1">Belongs to the galactose-1-phosphate uridylyltransferase type 1 family.</text>
</comment>
<dbReference type="NCBIfam" id="TIGR00209">
    <property type="entry name" value="galT_1"/>
    <property type="match status" value="1"/>
</dbReference>
<dbReference type="Proteomes" id="UP000244093">
    <property type="component" value="Unassembled WGS sequence"/>
</dbReference>
<feature type="binding site" evidence="8">
    <location>
        <position position="145"/>
    </location>
    <ligand>
        <name>Zn(2+)</name>
        <dbReference type="ChEBI" id="CHEBI:29105"/>
    </ligand>
</feature>
<dbReference type="Pfam" id="PF02744">
    <property type="entry name" value="GalP_UDP_tr_C"/>
    <property type="match status" value="1"/>
</dbReference>
<feature type="domain" description="Galactose-1-phosphate uridyl transferase N-terminal" evidence="9">
    <location>
        <begin position="5"/>
        <end position="157"/>
    </location>
</feature>